<dbReference type="Proteomes" id="UP001631957">
    <property type="component" value="Unassembled WGS sequence"/>
</dbReference>
<feature type="region of interest" description="Disordered" evidence="2">
    <location>
        <begin position="1"/>
        <end position="20"/>
    </location>
</feature>
<comment type="similarity">
    <text evidence="1">Belongs to the universal stress protein A family.</text>
</comment>
<dbReference type="Pfam" id="PF00582">
    <property type="entry name" value="Usp"/>
    <property type="match status" value="1"/>
</dbReference>
<dbReference type="InterPro" id="IPR014729">
    <property type="entry name" value="Rossmann-like_a/b/a_fold"/>
</dbReference>
<dbReference type="InterPro" id="IPR006015">
    <property type="entry name" value="Universal_stress_UspA"/>
</dbReference>
<organism evidence="4 5">
    <name type="scientific">Streptomyces niveiscabiei</name>
    <dbReference type="NCBI Taxonomy" id="164115"/>
    <lineage>
        <taxon>Bacteria</taxon>
        <taxon>Bacillati</taxon>
        <taxon>Actinomycetota</taxon>
        <taxon>Actinomycetes</taxon>
        <taxon>Kitasatosporales</taxon>
        <taxon>Streptomycetaceae</taxon>
        <taxon>Streptomyces</taxon>
    </lineage>
</organism>
<feature type="domain" description="UspA" evidence="3">
    <location>
        <begin position="21"/>
        <end position="157"/>
    </location>
</feature>
<comment type="caution">
    <text evidence="4">The sequence shown here is derived from an EMBL/GenBank/DDBJ whole genome shotgun (WGS) entry which is preliminary data.</text>
</comment>
<protein>
    <submittedName>
        <fullName evidence="4">Universal stress protein</fullName>
    </submittedName>
</protein>
<keyword evidence="5" id="KW-1185">Reference proteome</keyword>
<evidence type="ECO:0000256" key="2">
    <source>
        <dbReference type="SAM" id="MobiDB-lite"/>
    </source>
</evidence>
<evidence type="ECO:0000313" key="4">
    <source>
        <dbReference type="EMBL" id="MFM9611880.1"/>
    </source>
</evidence>
<accession>A0ABW9HY06</accession>
<evidence type="ECO:0000259" key="3">
    <source>
        <dbReference type="Pfam" id="PF00582"/>
    </source>
</evidence>
<dbReference type="Gene3D" id="3.40.50.620">
    <property type="entry name" value="HUPs"/>
    <property type="match status" value="1"/>
</dbReference>
<evidence type="ECO:0000313" key="5">
    <source>
        <dbReference type="Proteomes" id="UP001631957"/>
    </source>
</evidence>
<reference evidence="4 5" key="1">
    <citation type="submission" date="2024-12" db="EMBL/GenBank/DDBJ databases">
        <title>Forecasting of Potato common scab and diversities of Pathogenic streptomyces spp. in china.</title>
        <authorList>
            <person name="Handique U."/>
            <person name="Wu J."/>
        </authorList>
    </citation>
    <scope>NUCLEOTIDE SEQUENCE [LARGE SCALE GENOMIC DNA]</scope>
    <source>
        <strain evidence="4 5">ZRIMU1530</strain>
    </source>
</reference>
<name>A0ABW9HY06_9ACTN</name>
<dbReference type="SUPFAM" id="SSF52402">
    <property type="entry name" value="Adenine nucleotide alpha hydrolases-like"/>
    <property type="match status" value="1"/>
</dbReference>
<dbReference type="CDD" id="cd00293">
    <property type="entry name" value="USP-like"/>
    <property type="match status" value="1"/>
</dbReference>
<dbReference type="PRINTS" id="PR01438">
    <property type="entry name" value="UNVRSLSTRESS"/>
</dbReference>
<dbReference type="RefSeq" id="WP_109361483.1">
    <property type="nucleotide sequence ID" value="NZ_JBJVNI010000013.1"/>
</dbReference>
<dbReference type="PANTHER" id="PTHR46268:SF6">
    <property type="entry name" value="UNIVERSAL STRESS PROTEIN UP12"/>
    <property type="match status" value="1"/>
</dbReference>
<gene>
    <name evidence="4" type="ORF">ACKI18_24605</name>
</gene>
<dbReference type="PANTHER" id="PTHR46268">
    <property type="entry name" value="STRESS RESPONSE PROTEIN NHAX"/>
    <property type="match status" value="1"/>
</dbReference>
<evidence type="ECO:0000256" key="1">
    <source>
        <dbReference type="ARBA" id="ARBA00008791"/>
    </source>
</evidence>
<dbReference type="InterPro" id="IPR006016">
    <property type="entry name" value="UspA"/>
</dbReference>
<dbReference type="EMBL" id="JBJVNI010000013">
    <property type="protein sequence ID" value="MFM9611880.1"/>
    <property type="molecule type" value="Genomic_DNA"/>
</dbReference>
<proteinExistence type="inferred from homology"/>
<sequence>MTEQHQREPSQGFERGTDGPKVIVVGVDGSDSSLRAAAYAAGLARRQRALLAIVYIQPVMAAGAAMGVPVAETTDQIAEDLVAQIRSETERLKGIFDIRWEFHTFRGDPYAGLVTAADDLKADAVVVGASEQAGHRIVGSVAVRLVKAGRWPVTVVP</sequence>